<keyword evidence="2" id="KW-1185">Reference proteome</keyword>
<gene>
    <name evidence="1" type="ORF">G7070_09090</name>
</gene>
<evidence type="ECO:0000313" key="2">
    <source>
        <dbReference type="Proteomes" id="UP000501058"/>
    </source>
</evidence>
<evidence type="ECO:0000313" key="1">
    <source>
        <dbReference type="EMBL" id="QIK72395.1"/>
    </source>
</evidence>
<dbReference type="KEGG" id="prv:G7070_09090"/>
<dbReference type="Proteomes" id="UP000501058">
    <property type="component" value="Chromosome"/>
</dbReference>
<reference evidence="1 2" key="1">
    <citation type="submission" date="2020-03" db="EMBL/GenBank/DDBJ databases">
        <title>Propioniciclava sp. nov., isolated from Hydrophilus acuminatus.</title>
        <authorList>
            <person name="Hyun D.-W."/>
            <person name="Bae J.-W."/>
        </authorList>
    </citation>
    <scope>NUCLEOTIDE SEQUENCE [LARGE SCALE GENOMIC DNA]</scope>
    <source>
        <strain evidence="1 2">HDW11</strain>
    </source>
</reference>
<protein>
    <submittedName>
        <fullName evidence="1">Helix-turn-helix domain-containing protein</fullName>
    </submittedName>
</protein>
<proteinExistence type="predicted"/>
<organism evidence="1 2">
    <name type="scientific">Propioniciclava coleopterorum</name>
    <dbReference type="NCBI Taxonomy" id="2714937"/>
    <lineage>
        <taxon>Bacteria</taxon>
        <taxon>Bacillati</taxon>
        <taxon>Actinomycetota</taxon>
        <taxon>Actinomycetes</taxon>
        <taxon>Propionibacteriales</taxon>
        <taxon>Propionibacteriaceae</taxon>
        <taxon>Propioniciclava</taxon>
    </lineage>
</organism>
<dbReference type="EMBL" id="CP049865">
    <property type="protein sequence ID" value="QIK72395.1"/>
    <property type="molecule type" value="Genomic_DNA"/>
</dbReference>
<sequence length="125" mass="13462">MTTYDVTATREGRWWVLTVPELGIAAQVHRLDEADEVSRSVVAAYLDICESDVAVDVSVLLPETTATLLAEAARDEDAARSALADAGAKRRSAVVSLLESGMTQREAARVLGLSPQRINQLVSRP</sequence>
<dbReference type="AlphaFoldDB" id="A0A6G7Y6F7"/>
<accession>A0A6G7Y6F7</accession>
<dbReference type="RefSeq" id="WP_166233469.1">
    <property type="nucleotide sequence ID" value="NZ_CP049865.1"/>
</dbReference>
<dbReference type="SUPFAM" id="SSF88659">
    <property type="entry name" value="Sigma3 and sigma4 domains of RNA polymerase sigma factors"/>
    <property type="match status" value="1"/>
</dbReference>
<name>A0A6G7Y6F7_9ACTN</name>
<dbReference type="InterPro" id="IPR013324">
    <property type="entry name" value="RNA_pol_sigma_r3/r4-like"/>
</dbReference>